<keyword evidence="3 6" id="KW-0249">Electron transport</keyword>
<dbReference type="RefSeq" id="WP_058293152.1">
    <property type="nucleotide sequence ID" value="NZ_CAKJVD010000005.1"/>
</dbReference>
<dbReference type="SUPFAM" id="SSF54862">
    <property type="entry name" value="4Fe-4S ferredoxins"/>
    <property type="match status" value="1"/>
</dbReference>
<dbReference type="PROSITE" id="PS51379">
    <property type="entry name" value="4FE4S_FER_2"/>
    <property type="match status" value="1"/>
</dbReference>
<dbReference type="InterPro" id="IPR001080">
    <property type="entry name" value="3Fe4S_ferredoxin"/>
</dbReference>
<accession>A0A2A7MBR2</accession>
<keyword evidence="2 6" id="KW-0479">Metal-binding</keyword>
<evidence type="ECO:0000256" key="5">
    <source>
        <dbReference type="ARBA" id="ARBA00023014"/>
    </source>
</evidence>
<evidence type="ECO:0000256" key="6">
    <source>
        <dbReference type="RuleBase" id="RU368020"/>
    </source>
</evidence>
<evidence type="ECO:0000313" key="13">
    <source>
        <dbReference type="Proteomes" id="UP000431451"/>
    </source>
</evidence>
<evidence type="ECO:0000313" key="9">
    <source>
        <dbReference type="EMBL" id="CAI3585717.1"/>
    </source>
</evidence>
<reference evidence="9" key="4">
    <citation type="submission" date="2022-10" db="EMBL/GenBank/DDBJ databases">
        <authorList>
            <person name="Aires J."/>
            <person name="Mesa V."/>
        </authorList>
    </citation>
    <scope>NUCLEOTIDE SEQUENCE</scope>
    <source>
        <strain evidence="9">Clostridium neonatale JD116</strain>
    </source>
</reference>
<dbReference type="EMBL" id="CAMTCP010000199">
    <property type="protein sequence ID" value="CAI3585717.1"/>
    <property type="molecule type" value="Genomic_DNA"/>
</dbReference>
<keyword evidence="4 6" id="KW-0408">Iron</keyword>
<organism evidence="10 12">
    <name type="scientific">Clostridium neonatale</name>
    <dbReference type="NCBI Taxonomy" id="137838"/>
    <lineage>
        <taxon>Bacteria</taxon>
        <taxon>Bacillati</taxon>
        <taxon>Bacillota</taxon>
        <taxon>Clostridia</taxon>
        <taxon>Eubacteriales</taxon>
        <taxon>Clostridiaceae</taxon>
        <taxon>Clostridium</taxon>
    </lineage>
</organism>
<dbReference type="PRINTS" id="PR00352">
    <property type="entry name" value="3FE4SFRDOXIN"/>
</dbReference>
<keyword evidence="12" id="KW-1185">Reference proteome</keyword>
<dbReference type="InterPro" id="IPR051269">
    <property type="entry name" value="Fe-S_cluster_ET"/>
</dbReference>
<dbReference type="AlphaFoldDB" id="A0A2A7MBR2"/>
<dbReference type="PANTHER" id="PTHR36923">
    <property type="entry name" value="FERREDOXIN"/>
    <property type="match status" value="1"/>
</dbReference>
<dbReference type="EMBL" id="CAKJVE010000004">
    <property type="protein sequence ID" value="CAG9703165.1"/>
    <property type="molecule type" value="Genomic_DNA"/>
</dbReference>
<protein>
    <recommendedName>
        <fullName evidence="6">Ferredoxin</fullName>
    </recommendedName>
</protein>
<dbReference type="PANTHER" id="PTHR36923:SF3">
    <property type="entry name" value="FERREDOXIN"/>
    <property type="match status" value="1"/>
</dbReference>
<dbReference type="GO" id="GO:0005506">
    <property type="term" value="F:iron ion binding"/>
    <property type="evidence" value="ECO:0007669"/>
    <property type="project" value="UniProtKB-UniRule"/>
</dbReference>
<evidence type="ECO:0000313" key="11">
    <source>
        <dbReference type="EMBL" id="VCT82543.1"/>
    </source>
</evidence>
<evidence type="ECO:0000256" key="4">
    <source>
        <dbReference type="ARBA" id="ARBA00023004"/>
    </source>
</evidence>
<keyword evidence="1 6" id="KW-0813">Transport</keyword>
<proteinExistence type="predicted"/>
<feature type="domain" description="4Fe-4S ferredoxin-type" evidence="7">
    <location>
        <begin position="1"/>
        <end position="29"/>
    </location>
</feature>
<comment type="function">
    <text evidence="6">Ferredoxins are iron-sulfur proteins that transfer electrons in a wide variety of metabolic reactions.</text>
</comment>
<evidence type="ECO:0000313" key="12">
    <source>
        <dbReference type="Proteomes" id="UP000220840"/>
    </source>
</evidence>
<dbReference type="Proteomes" id="UP000431451">
    <property type="component" value="Unassembled WGS sequence"/>
</dbReference>
<dbReference type="STRING" id="137838.GCA_001458595_00141"/>
<evidence type="ECO:0000256" key="1">
    <source>
        <dbReference type="ARBA" id="ARBA00022448"/>
    </source>
</evidence>
<evidence type="ECO:0000313" key="10">
    <source>
        <dbReference type="EMBL" id="PEG28967.1"/>
    </source>
</evidence>
<evidence type="ECO:0000259" key="7">
    <source>
        <dbReference type="PROSITE" id="PS51379"/>
    </source>
</evidence>
<keyword evidence="5 6" id="KW-0411">Iron-sulfur</keyword>
<name>A0A2A7MBR2_9CLOT</name>
<gene>
    <name evidence="9" type="ORF">CNEO2_270053</name>
    <name evidence="8" type="ORF">CNEO_40399</name>
    <name evidence="11" type="ORF">CNEONATNEC25_00086</name>
    <name evidence="10" type="ORF">CQ394_20165</name>
</gene>
<dbReference type="OrthoDB" id="9803319at2"/>
<reference evidence="10 12" key="1">
    <citation type="submission" date="2017-10" db="EMBL/GenBank/DDBJ databases">
        <title>Effective Description of Clostridium neonatale sp. nov. linked to necrotizing enterocolitis in neonates and a clarification of species assignable to the genus Clostridium (Prazmowski 1880) emend. Lawson and Rainey 2016.</title>
        <authorList>
            <person name="Bernard K."/>
            <person name="Burdz T."/>
            <person name="Wiebe D."/>
            <person name="Balcewich B."/>
            <person name="Alfa M."/>
            <person name="Bernier A.-M."/>
        </authorList>
    </citation>
    <scope>NUCLEOTIDE SEQUENCE [LARGE SCALE GENOMIC DNA]</scope>
    <source>
        <strain evidence="10 12">LCDC99A005</strain>
    </source>
</reference>
<dbReference type="InterPro" id="IPR017896">
    <property type="entry name" value="4Fe4S_Fe-S-bd"/>
</dbReference>
<evidence type="ECO:0000256" key="2">
    <source>
        <dbReference type="ARBA" id="ARBA00022723"/>
    </source>
</evidence>
<dbReference type="Proteomes" id="UP000789738">
    <property type="component" value="Unassembled WGS sequence"/>
</dbReference>
<dbReference type="EMBL" id="UWJD01000001">
    <property type="protein sequence ID" value="VCT82543.1"/>
    <property type="molecule type" value="Genomic_DNA"/>
</dbReference>
<sequence>MKAAVDKDTCIACGLCPSICPECFEIEDDGKAGFIVDEAPDGTEGEVQEAVDSCPVAAISIVEE</sequence>
<dbReference type="Proteomes" id="UP000220840">
    <property type="component" value="Unassembled WGS sequence"/>
</dbReference>
<evidence type="ECO:0000256" key="3">
    <source>
        <dbReference type="ARBA" id="ARBA00022982"/>
    </source>
</evidence>
<dbReference type="Pfam" id="PF13370">
    <property type="entry name" value="Fer4_13"/>
    <property type="match status" value="1"/>
</dbReference>
<reference evidence="11 13" key="2">
    <citation type="submission" date="2018-06" db="EMBL/GenBank/DDBJ databases">
        <authorList>
            <consortium name="IHU Genomes"/>
        </authorList>
    </citation>
    <scope>NUCLEOTIDE SEQUENCE [LARGE SCALE GENOMIC DNA]</scope>
    <source>
        <strain evidence="11 13">NEC25</strain>
    </source>
</reference>
<dbReference type="Proteomes" id="UP001189143">
    <property type="component" value="Unassembled WGS sequence"/>
</dbReference>
<reference evidence="8" key="3">
    <citation type="submission" date="2021-10" db="EMBL/GenBank/DDBJ databases">
        <authorList>
            <person name="Mesa V."/>
        </authorList>
    </citation>
    <scope>NUCLEOTIDE SEQUENCE</scope>
    <source>
        <strain evidence="8">CC3_PB</strain>
    </source>
</reference>
<dbReference type="EMBL" id="PDCJ01000006">
    <property type="protein sequence ID" value="PEG28967.1"/>
    <property type="molecule type" value="Genomic_DNA"/>
</dbReference>
<dbReference type="Gene3D" id="3.30.70.20">
    <property type="match status" value="1"/>
</dbReference>
<dbReference type="GO" id="GO:0051536">
    <property type="term" value="F:iron-sulfur cluster binding"/>
    <property type="evidence" value="ECO:0007669"/>
    <property type="project" value="UniProtKB-KW"/>
</dbReference>
<dbReference type="GO" id="GO:0009055">
    <property type="term" value="F:electron transfer activity"/>
    <property type="evidence" value="ECO:0007669"/>
    <property type="project" value="UniProtKB-UniRule"/>
</dbReference>
<evidence type="ECO:0000313" key="8">
    <source>
        <dbReference type="EMBL" id="CAG9703165.1"/>
    </source>
</evidence>
<dbReference type="GeneID" id="68875396"/>